<keyword evidence="2" id="KW-0732">Signal</keyword>
<dbReference type="Pfam" id="PF04333">
    <property type="entry name" value="MlaA"/>
    <property type="match status" value="1"/>
</dbReference>
<keyword evidence="5" id="KW-1185">Reference proteome</keyword>
<dbReference type="PRINTS" id="PR01805">
    <property type="entry name" value="VACJLIPOPROT"/>
</dbReference>
<name>A0ABU8XWK0_9PROT</name>
<dbReference type="RefSeq" id="WP_418161431.1">
    <property type="nucleotide sequence ID" value="NZ_JBBLZC010000030.1"/>
</dbReference>
<organism evidence="4 5">
    <name type="scientific">Benzoatithermus flavus</name>
    <dbReference type="NCBI Taxonomy" id="3108223"/>
    <lineage>
        <taxon>Bacteria</taxon>
        <taxon>Pseudomonadati</taxon>
        <taxon>Pseudomonadota</taxon>
        <taxon>Alphaproteobacteria</taxon>
        <taxon>Geminicoccales</taxon>
        <taxon>Geminicoccaceae</taxon>
        <taxon>Benzoatithermus</taxon>
    </lineage>
</organism>
<keyword evidence="4" id="KW-0449">Lipoprotein</keyword>
<reference evidence="4 5" key="1">
    <citation type="submission" date="2024-01" db="EMBL/GenBank/DDBJ databases">
        <title>Multi-omics insights into the function and evolution of sodium benzoate biodegradation pathways in Benzoatithermus flavus gen. nov., sp. nov. from hot spring.</title>
        <authorList>
            <person name="Hu C.-J."/>
            <person name="Li W.-J."/>
        </authorList>
    </citation>
    <scope>NUCLEOTIDE SEQUENCE [LARGE SCALE GENOMIC DNA]</scope>
    <source>
        <strain evidence="4 5">SYSU G07066</strain>
    </source>
</reference>
<protein>
    <submittedName>
        <fullName evidence="4">VacJ family lipoprotein</fullName>
    </submittedName>
</protein>
<comment type="similarity">
    <text evidence="1">Belongs to the MlaA family.</text>
</comment>
<dbReference type="PANTHER" id="PTHR30035">
    <property type="entry name" value="LIPOPROTEIN VACJ-RELATED"/>
    <property type="match status" value="1"/>
</dbReference>
<feature type="compositionally biased region" description="Basic and acidic residues" evidence="3">
    <location>
        <begin position="256"/>
        <end position="265"/>
    </location>
</feature>
<accession>A0ABU8XWK0</accession>
<feature type="region of interest" description="Disordered" evidence="3">
    <location>
        <begin position="240"/>
        <end position="265"/>
    </location>
</feature>
<dbReference type="InterPro" id="IPR007428">
    <property type="entry name" value="MlaA"/>
</dbReference>
<dbReference type="PANTHER" id="PTHR30035:SF3">
    <property type="entry name" value="INTERMEMBRANE PHOSPHOLIPID TRANSPORT SYSTEM LIPOPROTEIN MLAA"/>
    <property type="match status" value="1"/>
</dbReference>
<proteinExistence type="inferred from homology"/>
<evidence type="ECO:0000256" key="1">
    <source>
        <dbReference type="ARBA" id="ARBA00010634"/>
    </source>
</evidence>
<sequence>MHEAVHRAAPARSVRARHGRSGVLALTLLAGLAPSAKVRAQETVWDPIEPVNRAVFGFNMLADEWVLEPVARGYRYVAPEPVRRSVGNFLANLRSPVIFVNDLLQGERERAGITLGRLMINTTLGVFGLFDAASTFGYLPHDEDLGQTLGVWGAPPGPYIMLPLLGPSNVRDAFGRVGDWAIDPLNNCCIDTDERLGRLGGSAISEREANIEVIDDLKRNSLDFYATVRTIYAQRRAADIRNGAAPPPGGQENYEDIFKDEGTEP</sequence>
<evidence type="ECO:0000313" key="4">
    <source>
        <dbReference type="EMBL" id="MEK0085581.1"/>
    </source>
</evidence>
<gene>
    <name evidence="4" type="ORF">U1T56_20705</name>
</gene>
<evidence type="ECO:0000256" key="2">
    <source>
        <dbReference type="ARBA" id="ARBA00022729"/>
    </source>
</evidence>
<comment type="caution">
    <text evidence="4">The sequence shown here is derived from an EMBL/GenBank/DDBJ whole genome shotgun (WGS) entry which is preliminary data.</text>
</comment>
<evidence type="ECO:0000256" key="3">
    <source>
        <dbReference type="SAM" id="MobiDB-lite"/>
    </source>
</evidence>
<evidence type="ECO:0000313" key="5">
    <source>
        <dbReference type="Proteomes" id="UP001375743"/>
    </source>
</evidence>
<dbReference type="EMBL" id="JBBLZC010000030">
    <property type="protein sequence ID" value="MEK0085581.1"/>
    <property type="molecule type" value="Genomic_DNA"/>
</dbReference>
<dbReference type="Proteomes" id="UP001375743">
    <property type="component" value="Unassembled WGS sequence"/>
</dbReference>